<dbReference type="InterPro" id="IPR021782">
    <property type="entry name" value="DUF3347"/>
</dbReference>
<proteinExistence type="predicted"/>
<name>A0A1L7I3E4_9FLAO</name>
<dbReference type="STRING" id="1229726.GRFL_0979"/>
<evidence type="ECO:0000313" key="2">
    <source>
        <dbReference type="EMBL" id="APU67703.1"/>
    </source>
</evidence>
<feature type="compositionally biased region" description="Basic and acidic residues" evidence="1">
    <location>
        <begin position="42"/>
        <end position="58"/>
    </location>
</feature>
<dbReference type="EMBL" id="CP016359">
    <property type="protein sequence ID" value="APU67703.1"/>
    <property type="molecule type" value="Genomic_DNA"/>
</dbReference>
<dbReference type="AlphaFoldDB" id="A0A1L7I3E4"/>
<reference evidence="2 3" key="1">
    <citation type="submission" date="2016-07" db="EMBL/GenBank/DDBJ databases">
        <title>Multi-omics approach to identify versatile polysaccharide utilization systems of a marine flavobacterium Gramella flava.</title>
        <authorList>
            <person name="Tang K."/>
        </authorList>
    </citation>
    <scope>NUCLEOTIDE SEQUENCE [LARGE SCALE GENOMIC DNA]</scope>
    <source>
        <strain evidence="2 3">JLT2011</strain>
    </source>
</reference>
<dbReference type="KEGG" id="gfl:GRFL_0979"/>
<evidence type="ECO:0000256" key="1">
    <source>
        <dbReference type="SAM" id="MobiDB-lite"/>
    </source>
</evidence>
<dbReference type="Proteomes" id="UP000186230">
    <property type="component" value="Chromosome"/>
</dbReference>
<protein>
    <submittedName>
        <fullName evidence="2">Putative Co/Zn/Cd efflux system membrane fusion protein</fullName>
    </submittedName>
</protein>
<dbReference type="RefSeq" id="WP_083643556.1">
    <property type="nucleotide sequence ID" value="NZ_AMRU01000002.1"/>
</dbReference>
<keyword evidence="3" id="KW-1185">Reference proteome</keyword>
<sequence length="202" mass="21992">MKRVIRNITVAGMLILGLSFTSCKNSAEKDADQMTEQSSGEQDSHPEGGMGKMDHAGDSESISEDNQVKTTGMAAFGDKKVADLYDTYLEIKDALVATDSKAAAQAASHMVSIGNGNVTSIAKQIAESDDINVQREAFSQLTSRIEPQLKGTLASGQIYKQYCPMAFEGKGDYWLSDSEQIRNPYFGNQMLTCGRTEEIIKK</sequence>
<feature type="region of interest" description="Disordered" evidence="1">
    <location>
        <begin position="27"/>
        <end position="66"/>
    </location>
</feature>
<evidence type="ECO:0000313" key="3">
    <source>
        <dbReference type="Proteomes" id="UP000186230"/>
    </source>
</evidence>
<dbReference type="OrthoDB" id="5513217at2"/>
<accession>A0A1L7I3E4</accession>
<gene>
    <name evidence="2" type="ORF">GRFL_0979</name>
</gene>
<dbReference type="PROSITE" id="PS51257">
    <property type="entry name" value="PROKAR_LIPOPROTEIN"/>
    <property type="match status" value="1"/>
</dbReference>
<dbReference type="Pfam" id="PF11827">
    <property type="entry name" value="DUF3347"/>
    <property type="match status" value="1"/>
</dbReference>
<organism evidence="2 3">
    <name type="scientific">Christiangramia flava JLT2011</name>
    <dbReference type="NCBI Taxonomy" id="1229726"/>
    <lineage>
        <taxon>Bacteria</taxon>
        <taxon>Pseudomonadati</taxon>
        <taxon>Bacteroidota</taxon>
        <taxon>Flavobacteriia</taxon>
        <taxon>Flavobacteriales</taxon>
        <taxon>Flavobacteriaceae</taxon>
        <taxon>Christiangramia</taxon>
    </lineage>
</organism>